<protein>
    <submittedName>
        <fullName evidence="3">dTDP-4-dehydrorhamnose 3,5-epimerase family protein</fullName>
    </submittedName>
</protein>
<name>A0ABW2E104_9ACTN</name>
<accession>A0ABW2E104</accession>
<comment type="similarity">
    <text evidence="1">Belongs to the dTDP-4-dehydrorhamnose 3,5-epimerase family.</text>
</comment>
<sequence>MQVRKLNVEGAYEFTPRQFRDHRGLFVSPFQQEAFQQALGRPHFPVAQTNHSVSRRGTVRGIHFTVTPPGTAKYVYCARGRALDIVVDLRVGSPTFGRWDAVEMDQVRFRSSYFPVGVGHAFVALEDDTVMSYLLTGAYVAEHELAVDVFDPELGVRIPPGIDPVQSDRDRAALSFAAARARGLLPDYAASAAVEERLWQSSGTVATR</sequence>
<dbReference type="CDD" id="cd00438">
    <property type="entry name" value="cupin_RmlC"/>
    <property type="match status" value="1"/>
</dbReference>
<dbReference type="Pfam" id="PF00908">
    <property type="entry name" value="dTDP_sugar_isom"/>
    <property type="match status" value="1"/>
</dbReference>
<dbReference type="Proteomes" id="UP001596409">
    <property type="component" value="Unassembled WGS sequence"/>
</dbReference>
<dbReference type="RefSeq" id="WP_189868552.1">
    <property type="nucleotide sequence ID" value="NZ_BMWA01000001.1"/>
</dbReference>
<dbReference type="PANTHER" id="PTHR21047">
    <property type="entry name" value="DTDP-6-DEOXY-D-GLUCOSE-3,5 EPIMERASE"/>
    <property type="match status" value="1"/>
</dbReference>
<proteinExistence type="inferred from homology"/>
<dbReference type="InterPro" id="IPR014710">
    <property type="entry name" value="RmlC-like_jellyroll"/>
</dbReference>
<reference evidence="4" key="1">
    <citation type="journal article" date="2019" name="Int. J. Syst. Evol. Microbiol.">
        <title>The Global Catalogue of Microorganisms (GCM) 10K type strain sequencing project: providing services to taxonomists for standard genome sequencing and annotation.</title>
        <authorList>
            <consortium name="The Broad Institute Genomics Platform"/>
            <consortium name="The Broad Institute Genome Sequencing Center for Infectious Disease"/>
            <person name="Wu L."/>
            <person name="Ma J."/>
        </authorList>
    </citation>
    <scope>NUCLEOTIDE SEQUENCE [LARGE SCALE GENOMIC DNA]</scope>
    <source>
        <strain evidence="4">JCM 4855</strain>
    </source>
</reference>
<evidence type="ECO:0000313" key="3">
    <source>
        <dbReference type="EMBL" id="MFC7012208.1"/>
    </source>
</evidence>
<dbReference type="SUPFAM" id="SSF51182">
    <property type="entry name" value="RmlC-like cupins"/>
    <property type="match status" value="1"/>
</dbReference>
<dbReference type="Gene3D" id="2.60.120.10">
    <property type="entry name" value="Jelly Rolls"/>
    <property type="match status" value="1"/>
</dbReference>
<dbReference type="PANTHER" id="PTHR21047:SF2">
    <property type="entry name" value="THYMIDINE DIPHOSPHO-4-KETO-RHAMNOSE 3,5-EPIMERASE"/>
    <property type="match status" value="1"/>
</dbReference>
<dbReference type="EMBL" id="JBHSYM010000023">
    <property type="protein sequence ID" value="MFC7012208.1"/>
    <property type="molecule type" value="Genomic_DNA"/>
</dbReference>
<dbReference type="InterPro" id="IPR011051">
    <property type="entry name" value="RmlC_Cupin_sf"/>
</dbReference>
<keyword evidence="4" id="KW-1185">Reference proteome</keyword>
<evidence type="ECO:0000256" key="2">
    <source>
        <dbReference type="ARBA" id="ARBA00023235"/>
    </source>
</evidence>
<keyword evidence="2" id="KW-0413">Isomerase</keyword>
<evidence type="ECO:0000313" key="4">
    <source>
        <dbReference type="Proteomes" id="UP001596409"/>
    </source>
</evidence>
<gene>
    <name evidence="3" type="ORF">ACFQMH_10920</name>
</gene>
<comment type="caution">
    <text evidence="3">The sequence shown here is derived from an EMBL/GenBank/DDBJ whole genome shotgun (WGS) entry which is preliminary data.</text>
</comment>
<dbReference type="InterPro" id="IPR000888">
    <property type="entry name" value="RmlC-like"/>
</dbReference>
<evidence type="ECO:0000256" key="1">
    <source>
        <dbReference type="ARBA" id="ARBA00010154"/>
    </source>
</evidence>
<organism evidence="3 4">
    <name type="scientific">Streptomyces viridiviolaceus</name>
    <dbReference type="NCBI Taxonomy" id="68282"/>
    <lineage>
        <taxon>Bacteria</taxon>
        <taxon>Bacillati</taxon>
        <taxon>Actinomycetota</taxon>
        <taxon>Actinomycetes</taxon>
        <taxon>Kitasatosporales</taxon>
        <taxon>Streptomycetaceae</taxon>
        <taxon>Streptomyces</taxon>
    </lineage>
</organism>